<accession>A0A383C4X4</accession>
<gene>
    <name evidence="1" type="ORF">METZ01_LOCUS480098</name>
</gene>
<proteinExistence type="predicted"/>
<feature type="non-terminal residue" evidence="1">
    <location>
        <position position="1"/>
    </location>
</feature>
<organism evidence="1">
    <name type="scientific">marine metagenome</name>
    <dbReference type="NCBI Taxonomy" id="408172"/>
    <lineage>
        <taxon>unclassified sequences</taxon>
        <taxon>metagenomes</taxon>
        <taxon>ecological metagenomes</taxon>
    </lineage>
</organism>
<feature type="non-terminal residue" evidence="1">
    <location>
        <position position="242"/>
    </location>
</feature>
<reference evidence="1" key="1">
    <citation type="submission" date="2018-05" db="EMBL/GenBank/DDBJ databases">
        <authorList>
            <person name="Lanie J.A."/>
            <person name="Ng W.-L."/>
            <person name="Kazmierczak K.M."/>
            <person name="Andrzejewski T.M."/>
            <person name="Davidsen T.M."/>
            <person name="Wayne K.J."/>
            <person name="Tettelin H."/>
            <person name="Glass J.I."/>
            <person name="Rusch D."/>
            <person name="Podicherti R."/>
            <person name="Tsui H.-C.T."/>
            <person name="Winkler M.E."/>
        </authorList>
    </citation>
    <scope>NUCLEOTIDE SEQUENCE</scope>
</reference>
<evidence type="ECO:0000313" key="1">
    <source>
        <dbReference type="EMBL" id="SVE27244.1"/>
    </source>
</evidence>
<dbReference type="EMBL" id="UINC01205871">
    <property type="protein sequence ID" value="SVE27244.1"/>
    <property type="molecule type" value="Genomic_DNA"/>
</dbReference>
<dbReference type="AlphaFoldDB" id="A0A383C4X4"/>
<sequence length="242" mass="28022">DPDTVVWDLLDTIISYNNEPFVYQLNNTGHYQFKIIAADKAGNIEEKEESDFILNYDSRSDELEFIEVPGKWGYDEIEIEFIKSNEYLDFDLYIAMESIHLDNDALMWFLYDEEIFSNKFTLIGLQDSSRYYLVAKSIDLAGNLEDPLNTIEIFSSDGQFDQVYNLKYIPLNKISYSVEVNIDEDSDGIYETVLSRSENLSKLQNNQYYLDIENKEIHFGGLTNGGYVPELGTENIRISYTG</sequence>
<name>A0A383C4X4_9ZZZZ</name>
<protein>
    <submittedName>
        <fullName evidence="1">Uncharacterized protein</fullName>
    </submittedName>
</protein>